<keyword evidence="2" id="KW-1185">Reference proteome</keyword>
<protein>
    <submittedName>
        <fullName evidence="1">Uncharacterized protein</fullName>
    </submittedName>
</protein>
<gene>
    <name evidence="1" type="ORF">XENOCAPTIV_028758</name>
</gene>
<evidence type="ECO:0000313" key="1">
    <source>
        <dbReference type="EMBL" id="MEQ2197391.1"/>
    </source>
</evidence>
<comment type="caution">
    <text evidence="1">The sequence shown here is derived from an EMBL/GenBank/DDBJ whole genome shotgun (WGS) entry which is preliminary data.</text>
</comment>
<proteinExistence type="predicted"/>
<sequence length="261" mass="29798">MNVFTIIISFPHSGALLCGQHGDHSSPSCQRYFASHSEINLFVTVMSVKPKPDVDLLIFRGCDCILSSCQRQPQKPLVCFLRLTAPVLLSQSSATQTANRLTPCSSLQMHQAQHPARPEIMDMDSALILLCKWAEQMTSVLQYNSTLWITVFLFYSPNLSLFPSVQSYVDEDEEPRKKPILYEDLRLKNRENYEVTLIQKADRMLKAPTEKDTERGKTQGERLLLKRCSTRYSRRVKSKEVDVHCLGGKDSTLFSMLLMFQ</sequence>
<evidence type="ECO:0000313" key="2">
    <source>
        <dbReference type="Proteomes" id="UP001434883"/>
    </source>
</evidence>
<reference evidence="1 2" key="1">
    <citation type="submission" date="2021-06" db="EMBL/GenBank/DDBJ databases">
        <authorList>
            <person name="Palmer J.M."/>
        </authorList>
    </citation>
    <scope>NUCLEOTIDE SEQUENCE [LARGE SCALE GENOMIC DNA]</scope>
    <source>
        <strain evidence="1 2">XC_2019</strain>
        <tissue evidence="1">Muscle</tissue>
    </source>
</reference>
<accession>A0ABV0QPR0</accession>
<organism evidence="1 2">
    <name type="scientific">Xenoophorus captivus</name>
    <dbReference type="NCBI Taxonomy" id="1517983"/>
    <lineage>
        <taxon>Eukaryota</taxon>
        <taxon>Metazoa</taxon>
        <taxon>Chordata</taxon>
        <taxon>Craniata</taxon>
        <taxon>Vertebrata</taxon>
        <taxon>Euteleostomi</taxon>
        <taxon>Actinopterygii</taxon>
        <taxon>Neopterygii</taxon>
        <taxon>Teleostei</taxon>
        <taxon>Neoteleostei</taxon>
        <taxon>Acanthomorphata</taxon>
        <taxon>Ovalentaria</taxon>
        <taxon>Atherinomorphae</taxon>
        <taxon>Cyprinodontiformes</taxon>
        <taxon>Goodeidae</taxon>
        <taxon>Xenoophorus</taxon>
    </lineage>
</organism>
<name>A0ABV0QPR0_9TELE</name>
<dbReference type="Proteomes" id="UP001434883">
    <property type="component" value="Unassembled WGS sequence"/>
</dbReference>
<dbReference type="EMBL" id="JAHRIN010017604">
    <property type="protein sequence ID" value="MEQ2197391.1"/>
    <property type="molecule type" value="Genomic_DNA"/>
</dbReference>